<dbReference type="RefSeq" id="WP_331845595.1">
    <property type="nucleotide sequence ID" value="NZ_JAZHPZ010000002.1"/>
</dbReference>
<dbReference type="InterPro" id="IPR016181">
    <property type="entry name" value="Acyl_CoA_acyltransferase"/>
</dbReference>
<protein>
    <submittedName>
        <fullName evidence="2">GNAT family protein</fullName>
        <ecNumber evidence="2">2.-.-.-</ecNumber>
    </submittedName>
</protein>
<dbReference type="PROSITE" id="PS51186">
    <property type="entry name" value="GNAT"/>
    <property type="match status" value="1"/>
</dbReference>
<keyword evidence="2" id="KW-0808">Transferase</keyword>
<dbReference type="EC" id="2.-.-.-" evidence="2"/>
<dbReference type="GO" id="GO:0016740">
    <property type="term" value="F:transferase activity"/>
    <property type="evidence" value="ECO:0007669"/>
    <property type="project" value="UniProtKB-KW"/>
</dbReference>
<reference evidence="2 3" key="1">
    <citation type="submission" date="2024-02" db="EMBL/GenBank/DDBJ databases">
        <title>A nitrogen-fixing paenibacillus bacterium.</title>
        <authorList>
            <person name="Zhang W.L."/>
            <person name="Chen S.F."/>
        </authorList>
    </citation>
    <scope>NUCLEOTIDE SEQUENCE [LARGE SCALE GENOMIC DNA]</scope>
    <source>
        <strain evidence="2 3">M1</strain>
    </source>
</reference>
<evidence type="ECO:0000259" key="1">
    <source>
        <dbReference type="PROSITE" id="PS51186"/>
    </source>
</evidence>
<sequence length="179" mass="21220">MILETERLAVRRFEPGDWKDLHEYLSQEEVLRYEPGTVSDEADCKNIALDRSNDPQFWAVCLKENHKMIGHVYFGRKEPREFLTWMIGYIFNPVYYGQSYATEACQRLLAYGFEELGAHRVMALCNPENTASWRLLERLSMRREGHFKKEVFFKTAENGQPIWQDTYQYAILKEELSSF</sequence>
<keyword evidence="3" id="KW-1185">Reference proteome</keyword>
<dbReference type="Pfam" id="PF13302">
    <property type="entry name" value="Acetyltransf_3"/>
    <property type="match status" value="1"/>
</dbReference>
<dbReference type="Gene3D" id="3.40.630.30">
    <property type="match status" value="1"/>
</dbReference>
<evidence type="ECO:0000313" key="2">
    <source>
        <dbReference type="EMBL" id="MEF2965362.1"/>
    </source>
</evidence>
<dbReference type="Proteomes" id="UP001306950">
    <property type="component" value="Unassembled WGS sequence"/>
</dbReference>
<gene>
    <name evidence="2" type="ORF">V3851_05905</name>
</gene>
<dbReference type="InterPro" id="IPR000182">
    <property type="entry name" value="GNAT_dom"/>
</dbReference>
<name>A0ABU7VNP2_9BACL</name>
<dbReference type="PANTHER" id="PTHR43792">
    <property type="entry name" value="GNAT FAMILY, PUTATIVE (AFU_ORTHOLOGUE AFUA_3G00765)-RELATED-RELATED"/>
    <property type="match status" value="1"/>
</dbReference>
<comment type="caution">
    <text evidence="2">The sequence shown here is derived from an EMBL/GenBank/DDBJ whole genome shotgun (WGS) entry which is preliminary data.</text>
</comment>
<feature type="domain" description="N-acetyltransferase" evidence="1">
    <location>
        <begin position="8"/>
        <end position="174"/>
    </location>
</feature>
<dbReference type="PANTHER" id="PTHR43792:SF1">
    <property type="entry name" value="N-ACETYLTRANSFERASE DOMAIN-CONTAINING PROTEIN"/>
    <property type="match status" value="1"/>
</dbReference>
<organism evidence="2 3">
    <name type="scientific">Paenibacillus haidiansis</name>
    <dbReference type="NCBI Taxonomy" id="1574488"/>
    <lineage>
        <taxon>Bacteria</taxon>
        <taxon>Bacillati</taxon>
        <taxon>Bacillota</taxon>
        <taxon>Bacilli</taxon>
        <taxon>Bacillales</taxon>
        <taxon>Paenibacillaceae</taxon>
        <taxon>Paenibacillus</taxon>
    </lineage>
</organism>
<dbReference type="InterPro" id="IPR051531">
    <property type="entry name" value="N-acetyltransferase"/>
</dbReference>
<accession>A0ABU7VNP2</accession>
<proteinExistence type="predicted"/>
<dbReference type="SUPFAM" id="SSF55729">
    <property type="entry name" value="Acyl-CoA N-acyltransferases (Nat)"/>
    <property type="match status" value="1"/>
</dbReference>
<evidence type="ECO:0000313" key="3">
    <source>
        <dbReference type="Proteomes" id="UP001306950"/>
    </source>
</evidence>
<dbReference type="EMBL" id="JAZHPZ010000002">
    <property type="protein sequence ID" value="MEF2965362.1"/>
    <property type="molecule type" value="Genomic_DNA"/>
</dbReference>